<comment type="catalytic activity">
    <reaction evidence="6">
        <text>(R)-lactate + A = pyruvate + AH2</text>
        <dbReference type="Rhea" id="RHEA:15089"/>
        <dbReference type="ChEBI" id="CHEBI:13193"/>
        <dbReference type="ChEBI" id="CHEBI:15361"/>
        <dbReference type="ChEBI" id="CHEBI:16004"/>
        <dbReference type="ChEBI" id="CHEBI:17499"/>
    </reaction>
</comment>
<evidence type="ECO:0000259" key="8">
    <source>
        <dbReference type="Pfam" id="PF13183"/>
    </source>
</evidence>
<dbReference type="RefSeq" id="WP_039205929.1">
    <property type="nucleotide sequence ID" value="NZ_JSCE01000024.1"/>
</dbReference>
<comment type="catalytic activity">
    <reaction evidence="6">
        <text>glycolate + A = glyoxylate + AH2</text>
        <dbReference type="Rhea" id="RHEA:21264"/>
        <dbReference type="ChEBI" id="CHEBI:13193"/>
        <dbReference type="ChEBI" id="CHEBI:17499"/>
        <dbReference type="ChEBI" id="CHEBI:29805"/>
        <dbReference type="ChEBI" id="CHEBI:36655"/>
        <dbReference type="EC" id="1.1.99.14"/>
    </reaction>
</comment>
<dbReference type="Pfam" id="PF02754">
    <property type="entry name" value="CCG"/>
    <property type="match status" value="2"/>
</dbReference>
<dbReference type="PANTHER" id="PTHR32479">
    <property type="entry name" value="GLYCOLATE OXIDASE IRON-SULFUR SUBUNIT"/>
    <property type="match status" value="1"/>
</dbReference>
<proteinExistence type="predicted"/>
<keyword evidence="2 6" id="KW-0479">Metal-binding</keyword>
<evidence type="ECO:0000256" key="4">
    <source>
        <dbReference type="ARBA" id="ARBA00023004"/>
    </source>
</evidence>
<keyword evidence="1 6" id="KW-0004">4Fe-4S</keyword>
<feature type="domain" description="Cysteine-rich" evidence="7">
    <location>
        <begin position="323"/>
        <end position="407"/>
    </location>
</feature>
<evidence type="ECO:0000256" key="2">
    <source>
        <dbReference type="ARBA" id="ARBA00022723"/>
    </source>
</evidence>
<evidence type="ECO:0000256" key="1">
    <source>
        <dbReference type="ARBA" id="ARBA00022485"/>
    </source>
</evidence>
<dbReference type="Gene3D" id="1.10.1060.10">
    <property type="entry name" value="Alpha-helical ferredoxin"/>
    <property type="match status" value="1"/>
</dbReference>
<dbReference type="InterPro" id="IPR017900">
    <property type="entry name" value="4Fe4S_Fe_S_CS"/>
</dbReference>
<dbReference type="Proteomes" id="UP000030993">
    <property type="component" value="Unassembled WGS sequence"/>
</dbReference>
<dbReference type="PROSITE" id="PS00198">
    <property type="entry name" value="4FE4S_FER_1"/>
    <property type="match status" value="1"/>
</dbReference>
<keyword evidence="10" id="KW-1185">Reference proteome</keyword>
<keyword evidence="4 6" id="KW-0408">Iron</keyword>
<protein>
    <recommendedName>
        <fullName evidence="6">Glycolate oxidase iron-sulfur subunit</fullName>
        <ecNumber evidence="6">1.1.99.14</ecNumber>
    </recommendedName>
</protein>
<dbReference type="SUPFAM" id="SSF46548">
    <property type="entry name" value="alpha-helical ferredoxin"/>
    <property type="match status" value="1"/>
</dbReference>
<dbReference type="EMBL" id="JSCE01000024">
    <property type="protein sequence ID" value="KHM52998.1"/>
    <property type="molecule type" value="Genomic_DNA"/>
</dbReference>
<keyword evidence="6" id="KW-0813">Transport</keyword>
<dbReference type="Pfam" id="PF13183">
    <property type="entry name" value="Fer4_8"/>
    <property type="match status" value="1"/>
</dbReference>
<keyword evidence="3" id="KW-0677">Repeat</keyword>
<dbReference type="InterPro" id="IPR004017">
    <property type="entry name" value="Cys_rich_dom"/>
</dbReference>
<evidence type="ECO:0000313" key="9">
    <source>
        <dbReference type="EMBL" id="KHM52998.1"/>
    </source>
</evidence>
<feature type="domain" description="Cysteine-rich" evidence="7">
    <location>
        <begin position="193"/>
        <end position="272"/>
    </location>
</feature>
<comment type="caution">
    <text evidence="9">The sequence shown here is derived from an EMBL/GenBank/DDBJ whole genome shotgun (WGS) entry which is preliminary data.</text>
</comment>
<dbReference type="InterPro" id="IPR012257">
    <property type="entry name" value="Glc_ox_4Fe-4S"/>
</dbReference>
<dbReference type="AlphaFoldDB" id="A0A0B2K266"/>
<evidence type="ECO:0000256" key="3">
    <source>
        <dbReference type="ARBA" id="ARBA00022737"/>
    </source>
</evidence>
<dbReference type="GO" id="GO:0051539">
    <property type="term" value="F:4 iron, 4 sulfur cluster binding"/>
    <property type="evidence" value="ECO:0007669"/>
    <property type="project" value="UniProtKB-UniRule"/>
</dbReference>
<keyword evidence="5 6" id="KW-0411">Iron-sulfur</keyword>
<reference evidence="9 10" key="1">
    <citation type="journal article" date="2013" name="PLoS ONE">
        <title>Identification and characterization of three novel lipases belonging to families II and V from Anaerovibrio lipolyticus 5ST.</title>
        <authorList>
            <person name="Prive F."/>
            <person name="Kaderbhai N.N."/>
            <person name="Girdwood S."/>
            <person name="Worgan H.J."/>
            <person name="Pinloche E."/>
            <person name="Scollan N.D."/>
            <person name="Huws S.A."/>
            <person name="Newbold C.J."/>
        </authorList>
    </citation>
    <scope>NUCLEOTIDE SEQUENCE [LARGE SCALE GENOMIC DNA]</scope>
    <source>
        <strain evidence="9 10">5S</strain>
    </source>
</reference>
<name>A0A0B2K266_9FIRM</name>
<dbReference type="PIRSF" id="PIRSF000139">
    <property type="entry name" value="Glc_ox_4Fe-4S"/>
    <property type="match status" value="1"/>
</dbReference>
<gene>
    <name evidence="9" type="ORF">NZ47_01485</name>
</gene>
<accession>A0A0B2K266</accession>
<sequence length="437" mass="48619">MANEITAEEINKHDATLLKDIDDALANCMKCGNCQAGCPIYRETRKEFSVARGKISLMQAILSGKLEITKEFDSMMAQCLTCKTCAANCPCGVKADELILRGRHATIKARGLNPIKKTVFSLLSNRPLFNTVLRMGGMFGWLTFKDIPDKNAVLSRLPMPGMDPNRATAPLASTPLRSEYPPVIKVDNPRYKVAFFTGCTINFMYTDMGKAVIEVLKENGHEVILPGAQHCCGTPVHVSGAFELANEMAKHNIEVFERYECDYIVGACGSCVEALLDYPKWLEDEPDWAARAQNIADKVREISQFLVETGYKTDNLGAINKTVTMHDPCHMVRGIHVTEQPREILKSIPGLNFVEMKEHDRCCGSGGSFSLAHYELSRQINDRKCENIKATNADYVCASCPSCRMHITDGIVQNKMPQVVYHPIQLLAESYKLGKQK</sequence>
<dbReference type="InterPro" id="IPR009051">
    <property type="entry name" value="Helical_ferredxn"/>
</dbReference>
<evidence type="ECO:0000256" key="6">
    <source>
        <dbReference type="PIRNR" id="PIRNR000139"/>
    </source>
</evidence>
<dbReference type="GO" id="GO:0019154">
    <property type="term" value="F:glycolate dehydrogenase activity"/>
    <property type="evidence" value="ECO:0007669"/>
    <property type="project" value="UniProtKB-EC"/>
</dbReference>
<dbReference type="GO" id="GO:0046872">
    <property type="term" value="F:metal ion binding"/>
    <property type="evidence" value="ECO:0007669"/>
    <property type="project" value="UniProtKB-UniRule"/>
</dbReference>
<dbReference type="STRING" id="82374.NZ47_01485"/>
<comment type="function">
    <text evidence="6">Component of a complex that catalyzes the oxidation of glycolate to glyoxylate.</text>
</comment>
<evidence type="ECO:0000259" key="7">
    <source>
        <dbReference type="Pfam" id="PF02754"/>
    </source>
</evidence>
<dbReference type="PANTHER" id="PTHR32479:SF20">
    <property type="entry name" value="GLYCOLATE OXIDASE IRON-SULFUR SUBUNIT"/>
    <property type="match status" value="1"/>
</dbReference>
<evidence type="ECO:0000256" key="5">
    <source>
        <dbReference type="ARBA" id="ARBA00023014"/>
    </source>
</evidence>
<dbReference type="EC" id="1.1.99.14" evidence="6"/>
<dbReference type="eggNOG" id="COG0247">
    <property type="taxonomic scope" value="Bacteria"/>
</dbReference>
<feature type="domain" description="4Fe-4S ferredoxin-type" evidence="8">
    <location>
        <begin position="25"/>
        <end position="93"/>
    </location>
</feature>
<comment type="cofactor">
    <cofactor evidence="6">
        <name>[4Fe-4S] cluster</name>
        <dbReference type="ChEBI" id="CHEBI:49883"/>
    </cofactor>
    <text evidence="6">Binds 2 [4Fe-4S] clusters.</text>
</comment>
<keyword evidence="6" id="KW-0249">Electron transport</keyword>
<organism evidence="9 10">
    <name type="scientific">Anaerovibrio lipolyticus</name>
    <dbReference type="NCBI Taxonomy" id="82374"/>
    <lineage>
        <taxon>Bacteria</taxon>
        <taxon>Bacillati</taxon>
        <taxon>Bacillota</taxon>
        <taxon>Negativicutes</taxon>
        <taxon>Selenomonadales</taxon>
        <taxon>Selenomonadaceae</taxon>
        <taxon>Anaerovibrio</taxon>
    </lineage>
</organism>
<evidence type="ECO:0000313" key="10">
    <source>
        <dbReference type="Proteomes" id="UP000030993"/>
    </source>
</evidence>
<dbReference type="InterPro" id="IPR017896">
    <property type="entry name" value="4Fe4S_Fe-S-bd"/>
</dbReference>